<name>C9RAN1_AMMDK</name>
<dbReference type="PROSITE" id="PS51831">
    <property type="entry name" value="HD"/>
    <property type="match status" value="1"/>
</dbReference>
<organism evidence="4 5">
    <name type="scientific">Ammonifex degensii (strain DSM 10501 / KC4)</name>
    <dbReference type="NCBI Taxonomy" id="429009"/>
    <lineage>
        <taxon>Bacteria</taxon>
        <taxon>Bacillati</taxon>
        <taxon>Bacillota</taxon>
        <taxon>Clostridia</taxon>
        <taxon>Thermoanaerobacterales</taxon>
        <taxon>Thermoanaerobacteraceae</taxon>
        <taxon>Ammonifex</taxon>
    </lineage>
</organism>
<feature type="transmembrane region" description="Helical" evidence="2">
    <location>
        <begin position="376"/>
        <end position="392"/>
    </location>
</feature>
<feature type="transmembrane region" description="Helical" evidence="2">
    <location>
        <begin position="266"/>
        <end position="288"/>
    </location>
</feature>
<dbReference type="eggNOG" id="COG1480">
    <property type="taxonomic scope" value="Bacteria"/>
</dbReference>
<keyword evidence="2" id="KW-0812">Transmembrane</keyword>
<feature type="domain" description="HD" evidence="3">
    <location>
        <begin position="488"/>
        <end position="631"/>
    </location>
</feature>
<feature type="transmembrane region" description="Helical" evidence="2">
    <location>
        <begin position="333"/>
        <end position="349"/>
    </location>
</feature>
<dbReference type="InterPro" id="IPR011621">
    <property type="entry name" value="Metal-dep_PHydrolase_7TM_intra"/>
</dbReference>
<dbReference type="Pfam" id="PF07697">
    <property type="entry name" value="7TMR-HDED"/>
    <property type="match status" value="1"/>
</dbReference>
<sequence>MVVEGKSFWRGLLKEPRIKRVGAALFLFLCLTLLAAFQFFPEGTDLEVGQVAPRTIKAPRAAVFEDKVRTEELRREAQARVPKVYDIDPKVLESIRKDMRDSIEAVIAAAKSPAQGEAARVALVKSSLPFPISDDLAQALLNLPESRLRQLGSYLDTLVTQVMVKGVKQEDLQATKEQLRERIKLLALDPVEERFAQLIIQHTLRPNSFYNPVQTEILQQQAREAVPPVVVTIRPGEKIIGEGEVVTPEHIAKLKAVGLYHSRPSFGTVVGIALMMALLTFAFFYYIYQQHPNVYRDANQLYLISFVVVGVLLLAKFILAVDVQQWPSLGSKLGYAVPVAVVGMLLAVLINSRLAVVAVALTALLVGMLADNQLRFALAGMLTGLAGVYGVAKLHRRRDLVRAGMLTGLTGVGVTWGIELASQTPLAILGPAGLALGILNGLLSTILTNGALPVLEHLGGITSPVRLLELTSPSEPLLKRLAWEAPGTYHHSVMVANLGEAAAEAIGADILTVRAGAYYHDIGKLRRPSFFAENLLGSENPHDRLAPSLSTLIITSHVKDGVEIAREYKLPEKIIEIIEQHHGTSLVSCFYQKALQAEQKGIQEADFRYPGPKPQTREAAIVMLADSVEAAVRSMNHPPPGQIEGLVRRIIKEKLHDGQLDECALTFRDLELIAHAFVHVLTGLFHTRVEYPRVENGKGAMSYDGDSPESAREGEGRERVAVSRQAGG</sequence>
<gene>
    <name evidence="4" type="ordered locus">Adeg_0135</name>
</gene>
<evidence type="ECO:0000259" key="3">
    <source>
        <dbReference type="PROSITE" id="PS51831"/>
    </source>
</evidence>
<evidence type="ECO:0000313" key="4">
    <source>
        <dbReference type="EMBL" id="ACX51308.1"/>
    </source>
</evidence>
<dbReference type="PANTHER" id="PTHR36442">
    <property type="entry name" value="CYCLIC-DI-AMP PHOSPHODIESTERASE PGPH"/>
    <property type="match status" value="1"/>
</dbReference>
<dbReference type="InterPro" id="IPR052722">
    <property type="entry name" value="PgpH_phosphodiesterase"/>
</dbReference>
<dbReference type="Gene3D" id="1.10.3210.10">
    <property type="entry name" value="Hypothetical protein af1432"/>
    <property type="match status" value="1"/>
</dbReference>
<keyword evidence="5" id="KW-1185">Reference proteome</keyword>
<dbReference type="InterPro" id="IPR003607">
    <property type="entry name" value="HD/PDEase_dom"/>
</dbReference>
<reference evidence="4 5" key="1">
    <citation type="submission" date="2009-10" db="EMBL/GenBank/DDBJ databases">
        <title>Complete sequence of chromosome of Ammonifex degensii KC4.</title>
        <authorList>
            <consortium name="US DOE Joint Genome Institute"/>
            <person name="Kerfeld C."/>
            <person name="Goodner B."/>
            <person name="Huber H."/>
            <person name="Stetter K."/>
            <person name="Lucas S."/>
            <person name="Copeland A."/>
            <person name="Lapidus A."/>
            <person name="Glavina del Rio T."/>
            <person name="Dalin E."/>
            <person name="Tice H."/>
            <person name="Bruce D."/>
            <person name="Goodwin L."/>
            <person name="Pitluck S."/>
            <person name="Saunders E."/>
            <person name="Brettin T."/>
            <person name="Detter J.C."/>
            <person name="Han C."/>
            <person name="Larimer F."/>
            <person name="Land M."/>
            <person name="Hauser L."/>
            <person name="Kyrpides N."/>
            <person name="Ovchinnikova G."/>
            <person name="Richardson P."/>
        </authorList>
    </citation>
    <scope>NUCLEOTIDE SEQUENCE [LARGE SCALE GENOMIC DNA]</scope>
    <source>
        <strain evidence="5">DSM 10501 / KC4</strain>
    </source>
</reference>
<dbReference type="InterPro" id="IPR011624">
    <property type="entry name" value="Metal-dep_PHydrolase_7TM_extra"/>
</dbReference>
<dbReference type="HOGENOM" id="CLU_015767_1_2_9"/>
<dbReference type="NCBIfam" id="TIGR00277">
    <property type="entry name" value="HDIG"/>
    <property type="match status" value="1"/>
</dbReference>
<feature type="transmembrane region" description="Helical" evidence="2">
    <location>
        <begin position="354"/>
        <end position="370"/>
    </location>
</feature>
<dbReference type="EMBL" id="CP001785">
    <property type="protein sequence ID" value="ACX51308.1"/>
    <property type="molecule type" value="Genomic_DNA"/>
</dbReference>
<dbReference type="CDD" id="cd00077">
    <property type="entry name" value="HDc"/>
    <property type="match status" value="1"/>
</dbReference>
<dbReference type="Pfam" id="PF07698">
    <property type="entry name" value="7TM-7TMR_HD"/>
    <property type="match status" value="1"/>
</dbReference>
<evidence type="ECO:0000256" key="2">
    <source>
        <dbReference type="SAM" id="Phobius"/>
    </source>
</evidence>
<keyword evidence="2" id="KW-1133">Transmembrane helix</keyword>
<dbReference type="PANTHER" id="PTHR36442:SF1">
    <property type="entry name" value="CYCLIC-DI-AMP PHOSPHODIESTERASE PGPH"/>
    <property type="match status" value="1"/>
</dbReference>
<dbReference type="SMART" id="SM00471">
    <property type="entry name" value="HDc"/>
    <property type="match status" value="1"/>
</dbReference>
<dbReference type="InterPro" id="IPR006675">
    <property type="entry name" value="HDIG_dom"/>
</dbReference>
<proteinExistence type="predicted"/>
<keyword evidence="2" id="KW-0472">Membrane</keyword>
<dbReference type="OrthoDB" id="9806952at2"/>
<feature type="region of interest" description="Disordered" evidence="1">
    <location>
        <begin position="696"/>
        <end position="728"/>
    </location>
</feature>
<protein>
    <submittedName>
        <fullName evidence="4">7TM receptor with intracellular metal dependent phosphohydrolase</fullName>
    </submittedName>
</protein>
<evidence type="ECO:0000256" key="1">
    <source>
        <dbReference type="SAM" id="MobiDB-lite"/>
    </source>
</evidence>
<accession>C9RAN1</accession>
<feature type="compositionally biased region" description="Basic and acidic residues" evidence="1">
    <location>
        <begin position="709"/>
        <end position="721"/>
    </location>
</feature>
<dbReference type="Proteomes" id="UP000002620">
    <property type="component" value="Chromosome"/>
</dbReference>
<dbReference type="InterPro" id="IPR006674">
    <property type="entry name" value="HD_domain"/>
</dbReference>
<dbReference type="STRING" id="429009.Adeg_0135"/>
<dbReference type="AlphaFoldDB" id="C9RAN1"/>
<feature type="transmembrane region" description="Helical" evidence="2">
    <location>
        <begin position="21"/>
        <end position="40"/>
    </location>
</feature>
<feature type="transmembrane region" description="Helical" evidence="2">
    <location>
        <begin position="300"/>
        <end position="321"/>
    </location>
</feature>
<keyword evidence="4" id="KW-0675">Receptor</keyword>
<dbReference type="Pfam" id="PF01966">
    <property type="entry name" value="HD"/>
    <property type="match status" value="1"/>
</dbReference>
<feature type="transmembrane region" description="Helical" evidence="2">
    <location>
        <begin position="424"/>
        <end position="443"/>
    </location>
</feature>
<dbReference type="KEGG" id="adg:Adeg_0135"/>
<dbReference type="SUPFAM" id="SSF109604">
    <property type="entry name" value="HD-domain/PDEase-like"/>
    <property type="match status" value="1"/>
</dbReference>
<evidence type="ECO:0000313" key="5">
    <source>
        <dbReference type="Proteomes" id="UP000002620"/>
    </source>
</evidence>